<comment type="caution">
    <text evidence="1">The sequence shown here is derived from an EMBL/GenBank/DDBJ whole genome shotgun (WGS) entry which is preliminary data.</text>
</comment>
<dbReference type="AlphaFoldDB" id="A0A401TKJ3"/>
<keyword evidence="2" id="KW-1185">Reference proteome</keyword>
<sequence>SFNTLHMMYHEATACHVTGDLVELLSIFLSVLKSTRPYLQRKDVKQALIQWQERIEFAHKLLTLLNSYSPPELRNACIGNNTMRLNFSN</sequence>
<dbReference type="EMBL" id="BEZZ01092020">
    <property type="protein sequence ID" value="GCC43171.1"/>
    <property type="molecule type" value="Genomic_DNA"/>
</dbReference>
<proteinExistence type="predicted"/>
<dbReference type="Proteomes" id="UP000287033">
    <property type="component" value="Unassembled WGS sequence"/>
</dbReference>
<protein>
    <submittedName>
        <fullName evidence="1">Uncharacterized protein</fullName>
    </submittedName>
</protein>
<evidence type="ECO:0000313" key="2">
    <source>
        <dbReference type="Proteomes" id="UP000287033"/>
    </source>
</evidence>
<organism evidence="1 2">
    <name type="scientific">Chiloscyllium punctatum</name>
    <name type="common">Brownbanded bambooshark</name>
    <name type="synonym">Hemiscyllium punctatum</name>
    <dbReference type="NCBI Taxonomy" id="137246"/>
    <lineage>
        <taxon>Eukaryota</taxon>
        <taxon>Metazoa</taxon>
        <taxon>Chordata</taxon>
        <taxon>Craniata</taxon>
        <taxon>Vertebrata</taxon>
        <taxon>Chondrichthyes</taxon>
        <taxon>Elasmobranchii</taxon>
        <taxon>Galeomorphii</taxon>
        <taxon>Galeoidea</taxon>
        <taxon>Orectolobiformes</taxon>
        <taxon>Hemiscylliidae</taxon>
        <taxon>Chiloscyllium</taxon>
    </lineage>
</organism>
<dbReference type="OrthoDB" id="289038at2759"/>
<feature type="non-terminal residue" evidence="1">
    <location>
        <position position="1"/>
    </location>
</feature>
<evidence type="ECO:0000313" key="1">
    <source>
        <dbReference type="EMBL" id="GCC43171.1"/>
    </source>
</evidence>
<reference evidence="1 2" key="1">
    <citation type="journal article" date="2018" name="Nat. Ecol. Evol.">
        <title>Shark genomes provide insights into elasmobranch evolution and the origin of vertebrates.</title>
        <authorList>
            <person name="Hara Y"/>
            <person name="Yamaguchi K"/>
            <person name="Onimaru K"/>
            <person name="Kadota M"/>
            <person name="Koyanagi M"/>
            <person name="Keeley SD"/>
            <person name="Tatsumi K"/>
            <person name="Tanaka K"/>
            <person name="Motone F"/>
            <person name="Kageyama Y"/>
            <person name="Nozu R"/>
            <person name="Adachi N"/>
            <person name="Nishimura O"/>
            <person name="Nakagawa R"/>
            <person name="Tanegashima C"/>
            <person name="Kiyatake I"/>
            <person name="Matsumoto R"/>
            <person name="Murakumo K"/>
            <person name="Nishida K"/>
            <person name="Terakita A"/>
            <person name="Kuratani S"/>
            <person name="Sato K"/>
            <person name="Hyodo S Kuraku.S."/>
        </authorList>
    </citation>
    <scope>NUCLEOTIDE SEQUENCE [LARGE SCALE GENOMIC DNA]</scope>
</reference>
<name>A0A401TKJ3_CHIPU</name>
<accession>A0A401TKJ3</accession>
<gene>
    <name evidence="1" type="ORF">chiPu_0026987</name>
</gene>
<dbReference type="STRING" id="137246.A0A401TKJ3"/>